<name>A0AAW1Q9C0_9CHLO</name>
<dbReference type="GO" id="GO:0004523">
    <property type="term" value="F:RNA-DNA hybrid ribonuclease activity"/>
    <property type="evidence" value="ECO:0007669"/>
    <property type="project" value="InterPro"/>
</dbReference>
<dbReference type="GO" id="GO:0003676">
    <property type="term" value="F:nucleic acid binding"/>
    <property type="evidence" value="ECO:0007669"/>
    <property type="project" value="InterPro"/>
</dbReference>
<comment type="caution">
    <text evidence="3">The sequence shown here is derived from an EMBL/GenBank/DDBJ whole genome shotgun (WGS) entry which is preliminary data.</text>
</comment>
<evidence type="ECO:0000313" key="4">
    <source>
        <dbReference type="Proteomes" id="UP001438707"/>
    </source>
</evidence>
<protein>
    <recommendedName>
        <fullName evidence="2">RNase H type-1 domain-containing protein</fullName>
    </recommendedName>
</protein>
<feature type="domain" description="RNase H type-1" evidence="2">
    <location>
        <begin position="123"/>
        <end position="219"/>
    </location>
</feature>
<accession>A0AAW1Q9C0</accession>
<feature type="region of interest" description="Disordered" evidence="1">
    <location>
        <begin position="312"/>
        <end position="331"/>
    </location>
</feature>
<dbReference type="EMBL" id="JALJOS010000054">
    <property type="protein sequence ID" value="KAK9818800.1"/>
    <property type="molecule type" value="Genomic_DNA"/>
</dbReference>
<proteinExistence type="predicted"/>
<evidence type="ECO:0000313" key="3">
    <source>
        <dbReference type="EMBL" id="KAK9818800.1"/>
    </source>
</evidence>
<dbReference type="Pfam" id="PF13456">
    <property type="entry name" value="RVT_3"/>
    <property type="match status" value="1"/>
</dbReference>
<sequence>MAAEREVPFQLQLQELENGKNELYDLDLAYQIQLREALEASRKQNPEPTRVNKRPRLPATPEACIDLTTEELNPEIAARRKHLESQIGDELEQPFCPSQMESAVTLAFWGLFIPQQQPLCCIYKTPRSACAAVLQTATGGILWERRGDLSGGRSTEHVAFEALLMGLQAASELGLPDIRVHGSREVLNLGLGQDQVPRSELDLYIQKARHAIKGLRTFSRALGPNPSLLNRVRGLASELLAAPTQTPPTPKAPQQVFSCADGQAQVAEDKAGPSKLLSPASPAVSSTPSEVSVLAEPQPNSRNVLRKLAEGDKGKGWLPNQPGFPQETAGGEEERAGCSICLEEIPNAECWLLLAQLLQALSVPLRKRAGSSEDTPHPVRGQL</sequence>
<feature type="compositionally biased region" description="Low complexity" evidence="1">
    <location>
        <begin position="273"/>
        <end position="292"/>
    </location>
</feature>
<feature type="region of interest" description="Disordered" evidence="1">
    <location>
        <begin position="268"/>
        <end position="297"/>
    </location>
</feature>
<evidence type="ECO:0000256" key="1">
    <source>
        <dbReference type="SAM" id="MobiDB-lite"/>
    </source>
</evidence>
<reference evidence="3 4" key="1">
    <citation type="journal article" date="2024" name="Nat. Commun.">
        <title>Phylogenomics reveals the evolutionary origins of lichenization in chlorophyte algae.</title>
        <authorList>
            <person name="Puginier C."/>
            <person name="Libourel C."/>
            <person name="Otte J."/>
            <person name="Skaloud P."/>
            <person name="Haon M."/>
            <person name="Grisel S."/>
            <person name="Petersen M."/>
            <person name="Berrin J.G."/>
            <person name="Delaux P.M."/>
            <person name="Dal Grande F."/>
            <person name="Keller J."/>
        </authorList>
    </citation>
    <scope>NUCLEOTIDE SEQUENCE [LARGE SCALE GENOMIC DNA]</scope>
    <source>
        <strain evidence="3 4">SAG 2145</strain>
    </source>
</reference>
<organism evidence="3 4">
    <name type="scientific">Apatococcus lobatus</name>
    <dbReference type="NCBI Taxonomy" id="904363"/>
    <lineage>
        <taxon>Eukaryota</taxon>
        <taxon>Viridiplantae</taxon>
        <taxon>Chlorophyta</taxon>
        <taxon>core chlorophytes</taxon>
        <taxon>Trebouxiophyceae</taxon>
        <taxon>Chlorellales</taxon>
        <taxon>Chlorellaceae</taxon>
        <taxon>Apatococcus</taxon>
    </lineage>
</organism>
<evidence type="ECO:0000259" key="2">
    <source>
        <dbReference type="Pfam" id="PF13456"/>
    </source>
</evidence>
<dbReference type="InterPro" id="IPR002156">
    <property type="entry name" value="RNaseH_domain"/>
</dbReference>
<dbReference type="AlphaFoldDB" id="A0AAW1Q9C0"/>
<gene>
    <name evidence="3" type="ORF">WJX74_001741</name>
</gene>
<keyword evidence="4" id="KW-1185">Reference proteome</keyword>
<dbReference type="Proteomes" id="UP001438707">
    <property type="component" value="Unassembled WGS sequence"/>
</dbReference>